<comment type="similarity">
    <text evidence="1 5">Belongs to the UPP synthase family.</text>
</comment>
<name>A0A0B2W389_TOXCA</name>
<keyword evidence="2 5" id="KW-0808">Transferase</keyword>
<dbReference type="GO" id="GO:0016094">
    <property type="term" value="P:polyprenol biosynthetic process"/>
    <property type="evidence" value="ECO:0007669"/>
    <property type="project" value="TreeGrafter"/>
</dbReference>
<dbReference type="AlphaFoldDB" id="A0A0B2W389"/>
<evidence type="ECO:0000256" key="5">
    <source>
        <dbReference type="RuleBase" id="RU363018"/>
    </source>
</evidence>
<dbReference type="STRING" id="6265.A0A0B2W389"/>
<reference evidence="7" key="2">
    <citation type="submission" date="2018-11" db="EMBL/GenBank/DDBJ databases">
        <authorList>
            <consortium name="Pathogen Informatics"/>
        </authorList>
    </citation>
    <scope>NUCLEOTIDE SEQUENCE [LARGE SCALE GENOMIC DNA]</scope>
</reference>
<dbReference type="PANTHER" id="PTHR10291">
    <property type="entry name" value="DEHYDRODOLICHYL DIPHOSPHATE SYNTHASE FAMILY MEMBER"/>
    <property type="match status" value="1"/>
</dbReference>
<dbReference type="EC" id="2.5.1.-" evidence="5"/>
<accession>A0A0B2W389</accession>
<evidence type="ECO:0000313" key="6">
    <source>
        <dbReference type="EMBL" id="KHN88438.1"/>
    </source>
</evidence>
<evidence type="ECO:0000256" key="1">
    <source>
        <dbReference type="ARBA" id="ARBA00005432"/>
    </source>
</evidence>
<dbReference type="GO" id="GO:0005783">
    <property type="term" value="C:endoplasmic reticulum"/>
    <property type="evidence" value="ECO:0007669"/>
    <property type="project" value="TreeGrafter"/>
</dbReference>
<comment type="catalytic activity">
    <reaction evidence="4">
        <text>n isopentenyl diphosphate + (2E,6E)-farnesyl diphosphate = a di-trans,poly-cis-polyprenyl diphosphate + n diphosphate</text>
        <dbReference type="Rhea" id="RHEA:53008"/>
        <dbReference type="Rhea" id="RHEA-COMP:19494"/>
        <dbReference type="ChEBI" id="CHEBI:33019"/>
        <dbReference type="ChEBI" id="CHEBI:128769"/>
        <dbReference type="ChEBI" id="CHEBI:136960"/>
        <dbReference type="ChEBI" id="CHEBI:175763"/>
        <dbReference type="EC" id="2.5.1.87"/>
    </reaction>
</comment>
<keyword evidence="8" id="KW-1185">Reference proteome</keyword>
<dbReference type="EMBL" id="JPKZ01000231">
    <property type="protein sequence ID" value="KHN88438.1"/>
    <property type="molecule type" value="Genomic_DNA"/>
</dbReference>
<dbReference type="GO" id="GO:1904423">
    <property type="term" value="C:dehydrodolichyl diphosphate synthase complex"/>
    <property type="evidence" value="ECO:0007669"/>
    <property type="project" value="TreeGrafter"/>
</dbReference>
<dbReference type="Gene3D" id="3.40.1180.10">
    <property type="entry name" value="Decaprenyl diphosphate synthase-like"/>
    <property type="match status" value="1"/>
</dbReference>
<organism evidence="6 8">
    <name type="scientific">Toxocara canis</name>
    <name type="common">Canine roundworm</name>
    <dbReference type="NCBI Taxonomy" id="6265"/>
    <lineage>
        <taxon>Eukaryota</taxon>
        <taxon>Metazoa</taxon>
        <taxon>Ecdysozoa</taxon>
        <taxon>Nematoda</taxon>
        <taxon>Chromadorea</taxon>
        <taxon>Rhabditida</taxon>
        <taxon>Spirurina</taxon>
        <taxon>Ascaridomorpha</taxon>
        <taxon>Ascaridoidea</taxon>
        <taxon>Toxocaridae</taxon>
        <taxon>Toxocara</taxon>
    </lineage>
</organism>
<dbReference type="PROSITE" id="PS01066">
    <property type="entry name" value="UPP_SYNTHASE"/>
    <property type="match status" value="1"/>
</dbReference>
<dbReference type="SUPFAM" id="SSF64005">
    <property type="entry name" value="Undecaprenyl diphosphate synthase"/>
    <property type="match status" value="1"/>
</dbReference>
<dbReference type="PANTHER" id="PTHR10291:SF43">
    <property type="entry name" value="DEHYDRODOLICHYL DIPHOSPHATE SYNTHASE COMPLEX SUBUNIT DHDDS"/>
    <property type="match status" value="1"/>
</dbReference>
<gene>
    <name evidence="6" type="primary">DHDDS</name>
    <name evidence="6" type="ORF">Tcan_11841</name>
    <name evidence="7" type="ORF">TCNE_LOCUS10761</name>
</gene>
<dbReference type="InterPro" id="IPR018520">
    <property type="entry name" value="UPP_synth-like_CS"/>
</dbReference>
<dbReference type="EMBL" id="UYWY01020608">
    <property type="protein sequence ID" value="VDM42082.1"/>
    <property type="molecule type" value="Genomic_DNA"/>
</dbReference>
<evidence type="ECO:0000256" key="4">
    <source>
        <dbReference type="ARBA" id="ARBA00047353"/>
    </source>
</evidence>
<dbReference type="OMA" id="FDRRDLW"/>
<dbReference type="InterPro" id="IPR036424">
    <property type="entry name" value="UPP_synth-like_sf"/>
</dbReference>
<evidence type="ECO:0000256" key="2">
    <source>
        <dbReference type="ARBA" id="ARBA00022679"/>
    </source>
</evidence>
<proteinExistence type="inferred from homology"/>
<keyword evidence="3" id="KW-0460">Magnesium</keyword>
<dbReference type="GO" id="GO:0045547">
    <property type="term" value="F:ditrans,polycis-polyprenyl diphosphate synthase [(2E,6E)-farnesyl diphosphate specific] activity"/>
    <property type="evidence" value="ECO:0007669"/>
    <property type="project" value="UniProtKB-EC"/>
</dbReference>
<dbReference type="Pfam" id="PF01255">
    <property type="entry name" value="Prenyltransf"/>
    <property type="match status" value="1"/>
</dbReference>
<sequence>MCSEEDSGWFSSVHEKAWWHTPIVKLIKTGPVPRHIAFIMDGNRRYARSHSYSSVLDGHAKGFDQLTKILEWCRDFCVDEVTIYAFSIDNFKRTEEEVNGLMMLFERKLLRLFEDRDKLIEREISIRFFGDLSYLPSKVQKLASLVELLTKDHKKGVINVCIAYTAQDEMRRAFTYISRGVQKGLLEENDINEYLISRCLDSRRSADPDLLIRTSGEKRLSDFLLWQCSNCYVHFDDVLWPDFDFWHLCKAIFGYQYNYSFIKKINELNMECVSEEQKTKVKDFLEWLEEERLSNLRRVAEISAQDELTEIWLAAAGTSNS</sequence>
<reference evidence="6 8" key="1">
    <citation type="submission" date="2014-11" db="EMBL/GenBank/DDBJ databases">
        <title>Genetic blueprint of the zoonotic pathogen Toxocara canis.</title>
        <authorList>
            <person name="Zhu X.-Q."/>
            <person name="Korhonen P.K."/>
            <person name="Cai H."/>
            <person name="Young N.D."/>
            <person name="Nejsum P."/>
            <person name="von Samson-Himmelstjerna G."/>
            <person name="Boag P.R."/>
            <person name="Tan P."/>
            <person name="Li Q."/>
            <person name="Min J."/>
            <person name="Yang Y."/>
            <person name="Wang X."/>
            <person name="Fang X."/>
            <person name="Hall R.S."/>
            <person name="Hofmann A."/>
            <person name="Sternberg P.W."/>
            <person name="Jex A.R."/>
            <person name="Gasser R.B."/>
        </authorList>
    </citation>
    <scope>NUCLEOTIDE SEQUENCE [LARGE SCALE GENOMIC DNA]</scope>
    <source>
        <strain evidence="6">PN_DK_2014</strain>
    </source>
</reference>
<dbReference type="HAMAP" id="MF_01139">
    <property type="entry name" value="ISPT"/>
    <property type="match status" value="1"/>
</dbReference>
<evidence type="ECO:0000313" key="7">
    <source>
        <dbReference type="EMBL" id="VDM42082.1"/>
    </source>
</evidence>
<protein>
    <recommendedName>
        <fullName evidence="5">Alkyl transferase</fullName>
        <ecNumber evidence="5">2.5.1.-</ecNumber>
    </recommendedName>
</protein>
<dbReference type="FunFam" id="3.40.1180.10:FF:000005">
    <property type="entry name" value="Alkyl transferase"/>
    <property type="match status" value="1"/>
</dbReference>
<dbReference type="CDD" id="cd00475">
    <property type="entry name" value="Cis_IPPS"/>
    <property type="match status" value="1"/>
</dbReference>
<dbReference type="NCBIfam" id="TIGR00055">
    <property type="entry name" value="uppS"/>
    <property type="match status" value="1"/>
</dbReference>
<evidence type="ECO:0000313" key="8">
    <source>
        <dbReference type="Proteomes" id="UP000031036"/>
    </source>
</evidence>
<dbReference type="Proteomes" id="UP000031036">
    <property type="component" value="Unassembled WGS sequence"/>
</dbReference>
<evidence type="ECO:0000256" key="3">
    <source>
        <dbReference type="ARBA" id="ARBA00022842"/>
    </source>
</evidence>
<dbReference type="OrthoDB" id="4173905at2759"/>
<dbReference type="InterPro" id="IPR001441">
    <property type="entry name" value="UPP_synth-like"/>
</dbReference>